<feature type="binding site" evidence="7">
    <location>
        <position position="90"/>
    </location>
    <ligand>
        <name>substrate</name>
    </ligand>
</feature>
<dbReference type="InterPro" id="IPR014718">
    <property type="entry name" value="GH-type_carb-bd"/>
</dbReference>
<comment type="catalytic activity">
    <reaction evidence="1">
        <text>alpha-D-glucose 6-phosphate = beta-D-glucose 6-phosphate</text>
        <dbReference type="Rhea" id="RHEA:16249"/>
        <dbReference type="ChEBI" id="CHEBI:58225"/>
        <dbReference type="ChEBI" id="CHEBI:58247"/>
        <dbReference type="EC" id="5.1.3.15"/>
    </reaction>
</comment>
<evidence type="ECO:0000256" key="6">
    <source>
        <dbReference type="PIRSR" id="PIRSR016020-1"/>
    </source>
</evidence>
<reference evidence="9" key="1">
    <citation type="submission" date="2023-01" db="EMBL/GenBank/DDBJ databases">
        <title>Metagenome sequencing of chrysophaentin producing Chrysophaeum taylorii.</title>
        <authorList>
            <person name="Davison J."/>
            <person name="Bewley C."/>
        </authorList>
    </citation>
    <scope>NUCLEOTIDE SEQUENCE</scope>
    <source>
        <strain evidence="9">NIES-1699</strain>
    </source>
</reference>
<evidence type="ECO:0000256" key="2">
    <source>
        <dbReference type="ARBA" id="ARBA00005866"/>
    </source>
</evidence>
<dbReference type="Pfam" id="PF01263">
    <property type="entry name" value="Aldose_epim"/>
    <property type="match status" value="1"/>
</dbReference>
<feature type="active site" evidence="6">
    <location>
        <position position="308"/>
    </location>
</feature>
<feature type="binding site" evidence="7">
    <location>
        <position position="120"/>
    </location>
    <ligand>
        <name>substrate</name>
    </ligand>
</feature>
<evidence type="ECO:0000256" key="7">
    <source>
        <dbReference type="PIRSR" id="PIRSR016020-2"/>
    </source>
</evidence>
<dbReference type="InterPro" id="IPR008183">
    <property type="entry name" value="Aldose_1/G6P_1-epimerase"/>
</dbReference>
<dbReference type="EC" id="5.1.3.15" evidence="3 5"/>
<dbReference type="SUPFAM" id="SSF74650">
    <property type="entry name" value="Galactose mutarotase-like"/>
    <property type="match status" value="1"/>
</dbReference>
<evidence type="ECO:0000256" key="5">
    <source>
        <dbReference type="PIRNR" id="PIRNR016020"/>
    </source>
</evidence>
<dbReference type="PANTHER" id="PTHR11122:SF13">
    <property type="entry name" value="GLUCOSE-6-PHOSPHATE 1-EPIMERASE"/>
    <property type="match status" value="1"/>
</dbReference>
<keyword evidence="10" id="KW-1185">Reference proteome</keyword>
<organism evidence="9 10">
    <name type="scientific">Chrysophaeum taylorii</name>
    <dbReference type="NCBI Taxonomy" id="2483200"/>
    <lineage>
        <taxon>Eukaryota</taxon>
        <taxon>Sar</taxon>
        <taxon>Stramenopiles</taxon>
        <taxon>Ochrophyta</taxon>
        <taxon>Pelagophyceae</taxon>
        <taxon>Pelagomonadales</taxon>
        <taxon>Pelagomonadaceae</taxon>
        <taxon>Chrysophaeum</taxon>
    </lineage>
</organism>
<dbReference type="GO" id="GO:0005975">
    <property type="term" value="P:carbohydrate metabolic process"/>
    <property type="evidence" value="ECO:0007669"/>
    <property type="project" value="InterPro"/>
</dbReference>
<feature type="binding site" evidence="7">
    <location>
        <position position="115"/>
    </location>
    <ligand>
        <name>substrate</name>
    </ligand>
</feature>
<dbReference type="InterPro" id="IPR025532">
    <property type="entry name" value="G6P_1-epimerase"/>
</dbReference>
<dbReference type="PIRSF" id="PIRSF016020">
    <property type="entry name" value="PHexose_mutarotase"/>
    <property type="match status" value="1"/>
</dbReference>
<proteinExistence type="inferred from homology"/>
<dbReference type="CDD" id="cd09020">
    <property type="entry name" value="D-hex-6-P-epi_like"/>
    <property type="match status" value="1"/>
</dbReference>
<evidence type="ECO:0000313" key="9">
    <source>
        <dbReference type="EMBL" id="KAJ8600414.1"/>
    </source>
</evidence>
<gene>
    <name evidence="9" type="ORF">CTAYLR_001455</name>
</gene>
<keyword evidence="8" id="KW-0812">Transmembrane</keyword>
<evidence type="ECO:0000256" key="1">
    <source>
        <dbReference type="ARBA" id="ARBA00001096"/>
    </source>
</evidence>
<dbReference type="InterPro" id="IPR011013">
    <property type="entry name" value="Gal_mutarotase_sf_dom"/>
</dbReference>
<dbReference type="EMBL" id="JAQMWT010000523">
    <property type="protein sequence ID" value="KAJ8600414.1"/>
    <property type="molecule type" value="Genomic_DNA"/>
</dbReference>
<sequence>MVLVDAQLVAVALVTICVGAMAMRMARRTSSVVRRLGKNGQEMVALRHRSGAACDVYLHGATVSRYAVPNGHEVLWVSSGAVFNGSKAIRGGVPLVFPQFGPKADELLGITSMSQHGFARTSKWSVRSAEVRLNGDCQVVLTLEDSEATREKFPHKFSLLYTVSLNETCLRTALKMTNMDKATVAPQALLHTYFATDEVAQTRVSGLDGVSYYDQLADETDAQHGDVSFCGETDRVYERGDKLVISCEGQRAVTEIAVEATYVEEFGESGSSATPFAPDVVVWNPHVSKAKAMSDFDDDGWKRMLCVEPGILNKNRPKIAEGNSVILSQTITYIP</sequence>
<dbReference type="Proteomes" id="UP001230188">
    <property type="component" value="Unassembled WGS sequence"/>
</dbReference>
<dbReference type="GO" id="GO:0030246">
    <property type="term" value="F:carbohydrate binding"/>
    <property type="evidence" value="ECO:0007669"/>
    <property type="project" value="UniProtKB-UniRule"/>
</dbReference>
<keyword evidence="8" id="KW-1133">Transmembrane helix</keyword>
<dbReference type="Gene3D" id="2.70.98.10">
    <property type="match status" value="1"/>
</dbReference>
<keyword evidence="4 5" id="KW-0413">Isomerase</keyword>
<comment type="caution">
    <text evidence="9">The sequence shown here is derived from an EMBL/GenBank/DDBJ whole genome shotgun (WGS) entry which is preliminary data.</text>
</comment>
<dbReference type="GO" id="GO:0047938">
    <property type="term" value="F:glucose-6-phosphate 1-epimerase activity"/>
    <property type="evidence" value="ECO:0007669"/>
    <property type="project" value="UniProtKB-UniRule"/>
</dbReference>
<comment type="similarity">
    <text evidence="2 5">Belongs to the glucose-6-phosphate 1-epimerase family.</text>
</comment>
<evidence type="ECO:0000256" key="3">
    <source>
        <dbReference type="ARBA" id="ARBA00012083"/>
    </source>
</evidence>
<accession>A0AAD7U9N0</accession>
<keyword evidence="8" id="KW-0472">Membrane</keyword>
<dbReference type="AlphaFoldDB" id="A0AAD7U9N0"/>
<evidence type="ECO:0000313" key="10">
    <source>
        <dbReference type="Proteomes" id="UP001230188"/>
    </source>
</evidence>
<dbReference type="PANTHER" id="PTHR11122">
    <property type="entry name" value="APOSPORY-ASSOCIATED PROTEIN C-RELATED"/>
    <property type="match status" value="1"/>
</dbReference>
<feature type="transmembrane region" description="Helical" evidence="8">
    <location>
        <begin position="6"/>
        <end position="26"/>
    </location>
</feature>
<evidence type="ECO:0000256" key="4">
    <source>
        <dbReference type="ARBA" id="ARBA00023235"/>
    </source>
</evidence>
<name>A0AAD7U9N0_9STRA</name>
<protein>
    <recommendedName>
        <fullName evidence="3 5">glucose-6-phosphate 1-epimerase</fullName>
        <ecNumber evidence="3 5">5.1.3.15</ecNumber>
    </recommendedName>
</protein>
<feature type="active site" evidence="6">
    <location>
        <position position="191"/>
    </location>
</feature>
<dbReference type="GO" id="GO:0005737">
    <property type="term" value="C:cytoplasm"/>
    <property type="evidence" value="ECO:0007669"/>
    <property type="project" value="TreeGrafter"/>
</dbReference>
<evidence type="ECO:0000256" key="8">
    <source>
        <dbReference type="SAM" id="Phobius"/>
    </source>
</evidence>